<gene>
    <name evidence="4" type="ORF">FAZ95_30655</name>
</gene>
<dbReference type="PANTHER" id="PTHR43167:SF1">
    <property type="entry name" value="PUTATIVE (AFU_ORTHOLOGUE AFUA_6G01830)-RELATED"/>
    <property type="match status" value="1"/>
</dbReference>
<name>A0A4P8IZE6_9BURK</name>
<keyword evidence="3" id="KW-0949">S-adenosyl-L-methionine</keyword>
<keyword evidence="1 4" id="KW-0489">Methyltransferase</keyword>
<dbReference type="CDD" id="cd02440">
    <property type="entry name" value="AdoMet_MTases"/>
    <property type="match status" value="1"/>
</dbReference>
<dbReference type="AlphaFoldDB" id="A0A4P8IZE6"/>
<dbReference type="Pfam" id="PF01596">
    <property type="entry name" value="Methyltransf_3"/>
    <property type="match status" value="1"/>
</dbReference>
<dbReference type="EMBL" id="CP040078">
    <property type="protein sequence ID" value="QCP53415.1"/>
    <property type="molecule type" value="Genomic_DNA"/>
</dbReference>
<dbReference type="SUPFAM" id="SSF53335">
    <property type="entry name" value="S-adenosyl-L-methionine-dependent methyltransferases"/>
    <property type="match status" value="1"/>
</dbReference>
<dbReference type="InterPro" id="IPR002935">
    <property type="entry name" value="SAM_O-MeTrfase"/>
</dbReference>
<evidence type="ECO:0000313" key="4">
    <source>
        <dbReference type="EMBL" id="QCP53415.1"/>
    </source>
</evidence>
<evidence type="ECO:0000313" key="5">
    <source>
        <dbReference type="Proteomes" id="UP000298656"/>
    </source>
</evidence>
<accession>A0A4P8IZE6</accession>
<evidence type="ECO:0000256" key="2">
    <source>
        <dbReference type="ARBA" id="ARBA00022679"/>
    </source>
</evidence>
<dbReference type="GO" id="GO:0008171">
    <property type="term" value="F:O-methyltransferase activity"/>
    <property type="evidence" value="ECO:0007669"/>
    <property type="project" value="InterPro"/>
</dbReference>
<dbReference type="Gene3D" id="3.40.50.150">
    <property type="entry name" value="Vaccinia Virus protein VP39"/>
    <property type="match status" value="1"/>
</dbReference>
<organism evidence="4 5">
    <name type="scientific">Trinickia violacea</name>
    <dbReference type="NCBI Taxonomy" id="2571746"/>
    <lineage>
        <taxon>Bacteria</taxon>
        <taxon>Pseudomonadati</taxon>
        <taxon>Pseudomonadota</taxon>
        <taxon>Betaproteobacteria</taxon>
        <taxon>Burkholderiales</taxon>
        <taxon>Burkholderiaceae</taxon>
        <taxon>Trinickia</taxon>
    </lineage>
</organism>
<protein>
    <submittedName>
        <fullName evidence="4">Methyltransferase</fullName>
    </submittedName>
</protein>
<evidence type="ECO:0000256" key="3">
    <source>
        <dbReference type="ARBA" id="ARBA00022691"/>
    </source>
</evidence>
<dbReference type="Proteomes" id="UP000298656">
    <property type="component" value="Chromosome 2"/>
</dbReference>
<dbReference type="PROSITE" id="PS51682">
    <property type="entry name" value="SAM_OMT_I"/>
    <property type="match status" value="1"/>
</dbReference>
<dbReference type="InterPro" id="IPR029063">
    <property type="entry name" value="SAM-dependent_MTases_sf"/>
</dbReference>
<proteinExistence type="predicted"/>
<keyword evidence="5" id="KW-1185">Reference proteome</keyword>
<dbReference type="KEGG" id="tvl:FAZ95_30655"/>
<reference evidence="4 5" key="1">
    <citation type="submission" date="2019-05" db="EMBL/GenBank/DDBJ databases">
        <title>Burkholderia sp. DHOD12, isolated from subtropical forest soil.</title>
        <authorList>
            <person name="Gao Z.-H."/>
            <person name="Qiu L.-H."/>
        </authorList>
    </citation>
    <scope>NUCLEOTIDE SEQUENCE [LARGE SCALE GENOMIC DNA]</scope>
    <source>
        <strain evidence="4 5">DHOD12</strain>
    </source>
</reference>
<sequence length="205" mass="22174">MVLTAEIEAVLRELEAHGASVDATATDREQKLLNLERPTAELLFLLVTASGRRRVLEIGTSNGYSAIWLARAMAKTAGDPIATIERDAAKAAQARENLRRACVQNYAQVIEGDATQCCAALDGPFDCVFFDADRISAPSQLELLLPKLTDDVLLIADNALSHPEEIAGYLAAVNALPRFDATLIPVGKGLHVAYRRPHTKGAVWQ</sequence>
<dbReference type="PANTHER" id="PTHR43167">
    <property type="entry name" value="PUTATIVE (AFU_ORTHOLOGUE AFUA_6G01830)-RELATED"/>
    <property type="match status" value="1"/>
</dbReference>
<dbReference type="OrthoDB" id="9799672at2"/>
<evidence type="ECO:0000256" key="1">
    <source>
        <dbReference type="ARBA" id="ARBA00022603"/>
    </source>
</evidence>
<keyword evidence="2 4" id="KW-0808">Transferase</keyword>
<dbReference type="GO" id="GO:0032259">
    <property type="term" value="P:methylation"/>
    <property type="evidence" value="ECO:0007669"/>
    <property type="project" value="UniProtKB-KW"/>
</dbReference>